<sequence length="224" mass="24710">MALVYFVRHAQASFGSRNYDQLSELGRQQARWLGEWFAAHDVRFRRVLAGTLVRQQDTAREILAATGADADAIETHAGLDEYQGEAIWAAHTSGGDPIAAQRADYKAYWRTFRDAMEAWSEDRLTGVPESWGDFGARVRDALQTATRDTAREDALLVVSSGGAIGRAIADIVGSPSKVAIEFNLQFRNTGFCELISGGGAMRMLSFNAIPHLMRPDRRKAITFA</sequence>
<evidence type="ECO:0000313" key="2">
    <source>
        <dbReference type="Proteomes" id="UP000321548"/>
    </source>
</evidence>
<dbReference type="PANTHER" id="PTHR48100:SF1">
    <property type="entry name" value="HISTIDINE PHOSPHATASE FAMILY PROTEIN-RELATED"/>
    <property type="match status" value="1"/>
</dbReference>
<dbReference type="CDD" id="cd07067">
    <property type="entry name" value="HP_PGM_like"/>
    <property type="match status" value="1"/>
</dbReference>
<dbReference type="PANTHER" id="PTHR48100">
    <property type="entry name" value="BROAD-SPECIFICITY PHOSPHATASE YOR283W-RELATED"/>
    <property type="match status" value="1"/>
</dbReference>
<dbReference type="GO" id="GO:0016791">
    <property type="term" value="F:phosphatase activity"/>
    <property type="evidence" value="ECO:0007669"/>
    <property type="project" value="TreeGrafter"/>
</dbReference>
<dbReference type="SMART" id="SM00855">
    <property type="entry name" value="PGAM"/>
    <property type="match status" value="1"/>
</dbReference>
<evidence type="ECO:0000313" key="1">
    <source>
        <dbReference type="EMBL" id="TXL68147.1"/>
    </source>
</evidence>
<accession>A0A5C8P4Q4</accession>
<dbReference type="OrthoDB" id="280692at2"/>
<dbReference type="RefSeq" id="WP_147702288.1">
    <property type="nucleotide sequence ID" value="NZ_VDUY01000001.1"/>
</dbReference>
<dbReference type="Proteomes" id="UP000321548">
    <property type="component" value="Unassembled WGS sequence"/>
</dbReference>
<dbReference type="InterPro" id="IPR050275">
    <property type="entry name" value="PGM_Phosphatase"/>
</dbReference>
<dbReference type="InterPro" id="IPR029033">
    <property type="entry name" value="His_PPase_superfam"/>
</dbReference>
<name>A0A5C8P4Q4_9BURK</name>
<reference evidence="1 2" key="1">
    <citation type="submission" date="2019-06" db="EMBL/GenBank/DDBJ databases">
        <title>Quisquiliibacterium sp. nov., isolated from a maize field.</title>
        <authorList>
            <person name="Lin S.-Y."/>
            <person name="Tsai C.-F."/>
            <person name="Young C.-C."/>
        </authorList>
    </citation>
    <scope>NUCLEOTIDE SEQUENCE [LARGE SCALE GENOMIC DNA]</scope>
    <source>
        <strain evidence="1 2">CC-CFT501</strain>
    </source>
</reference>
<organism evidence="1 2">
    <name type="scientific">Zeimonas arvi</name>
    <dbReference type="NCBI Taxonomy" id="2498847"/>
    <lineage>
        <taxon>Bacteria</taxon>
        <taxon>Pseudomonadati</taxon>
        <taxon>Pseudomonadota</taxon>
        <taxon>Betaproteobacteria</taxon>
        <taxon>Burkholderiales</taxon>
        <taxon>Burkholderiaceae</taxon>
        <taxon>Zeimonas</taxon>
    </lineage>
</organism>
<protein>
    <submittedName>
        <fullName evidence="1">Histidine phosphatase family protein</fullName>
    </submittedName>
</protein>
<dbReference type="AlphaFoldDB" id="A0A5C8P4Q4"/>
<dbReference type="InterPro" id="IPR013078">
    <property type="entry name" value="His_Pase_superF_clade-1"/>
</dbReference>
<dbReference type="Gene3D" id="3.40.50.1240">
    <property type="entry name" value="Phosphoglycerate mutase-like"/>
    <property type="match status" value="1"/>
</dbReference>
<keyword evidence="2" id="KW-1185">Reference proteome</keyword>
<dbReference type="Pfam" id="PF00300">
    <property type="entry name" value="His_Phos_1"/>
    <property type="match status" value="1"/>
</dbReference>
<comment type="caution">
    <text evidence="1">The sequence shown here is derived from an EMBL/GenBank/DDBJ whole genome shotgun (WGS) entry which is preliminary data.</text>
</comment>
<gene>
    <name evidence="1" type="ORF">FHP08_00085</name>
</gene>
<proteinExistence type="predicted"/>
<dbReference type="GO" id="GO:0005737">
    <property type="term" value="C:cytoplasm"/>
    <property type="evidence" value="ECO:0007669"/>
    <property type="project" value="TreeGrafter"/>
</dbReference>
<dbReference type="SUPFAM" id="SSF53254">
    <property type="entry name" value="Phosphoglycerate mutase-like"/>
    <property type="match status" value="1"/>
</dbReference>
<dbReference type="EMBL" id="VDUY01000001">
    <property type="protein sequence ID" value="TXL68147.1"/>
    <property type="molecule type" value="Genomic_DNA"/>
</dbReference>